<reference evidence="1 2" key="1">
    <citation type="journal article" date="2023" name="Hortic Res">
        <title>Pangenome of water caltrop reveals structural variations and asymmetric subgenome divergence after allopolyploidization.</title>
        <authorList>
            <person name="Zhang X."/>
            <person name="Chen Y."/>
            <person name="Wang L."/>
            <person name="Yuan Y."/>
            <person name="Fang M."/>
            <person name="Shi L."/>
            <person name="Lu R."/>
            <person name="Comes H.P."/>
            <person name="Ma Y."/>
            <person name="Chen Y."/>
            <person name="Huang G."/>
            <person name="Zhou Y."/>
            <person name="Zheng Z."/>
            <person name="Qiu Y."/>
        </authorList>
    </citation>
    <scope>NUCLEOTIDE SEQUENCE [LARGE SCALE GENOMIC DNA]</scope>
    <source>
        <tissue evidence="1">Roots</tissue>
    </source>
</reference>
<proteinExistence type="predicted"/>
<sequence>MGKSGNVLNLRVQKGMIQLSAPCSNNFKQSSSLKSHKAVIPTNVVDANRHFLFIRVNGNISSDESNKQQFHECVLH</sequence>
<accession>A0AAN7K3A3</accession>
<gene>
    <name evidence="1" type="ORF">SAY87_020028</name>
</gene>
<protein>
    <submittedName>
        <fullName evidence="1">Uncharacterized protein</fullName>
    </submittedName>
</protein>
<dbReference type="EMBL" id="JAXIOK010000012">
    <property type="protein sequence ID" value="KAK4758727.1"/>
    <property type="molecule type" value="Genomic_DNA"/>
</dbReference>
<evidence type="ECO:0000313" key="2">
    <source>
        <dbReference type="Proteomes" id="UP001345219"/>
    </source>
</evidence>
<comment type="caution">
    <text evidence="1">The sequence shown here is derived from an EMBL/GenBank/DDBJ whole genome shotgun (WGS) entry which is preliminary data.</text>
</comment>
<evidence type="ECO:0000313" key="1">
    <source>
        <dbReference type="EMBL" id="KAK4758727.1"/>
    </source>
</evidence>
<keyword evidence="2" id="KW-1185">Reference proteome</keyword>
<organism evidence="1 2">
    <name type="scientific">Trapa incisa</name>
    <dbReference type="NCBI Taxonomy" id="236973"/>
    <lineage>
        <taxon>Eukaryota</taxon>
        <taxon>Viridiplantae</taxon>
        <taxon>Streptophyta</taxon>
        <taxon>Embryophyta</taxon>
        <taxon>Tracheophyta</taxon>
        <taxon>Spermatophyta</taxon>
        <taxon>Magnoliopsida</taxon>
        <taxon>eudicotyledons</taxon>
        <taxon>Gunneridae</taxon>
        <taxon>Pentapetalae</taxon>
        <taxon>rosids</taxon>
        <taxon>malvids</taxon>
        <taxon>Myrtales</taxon>
        <taxon>Lythraceae</taxon>
        <taxon>Trapa</taxon>
    </lineage>
</organism>
<dbReference type="Proteomes" id="UP001345219">
    <property type="component" value="Chromosome 15"/>
</dbReference>
<dbReference type="AlphaFoldDB" id="A0AAN7K3A3"/>
<name>A0AAN7K3A3_9MYRT</name>